<evidence type="ECO:0000313" key="2">
    <source>
        <dbReference type="Proteomes" id="UP000233551"/>
    </source>
</evidence>
<dbReference type="EMBL" id="PGOL01000548">
    <property type="protein sequence ID" value="PKI68552.1"/>
    <property type="molecule type" value="Genomic_DNA"/>
</dbReference>
<accession>A0A2I0KJ54</accession>
<proteinExistence type="predicted"/>
<dbReference type="Proteomes" id="UP000233551">
    <property type="component" value="Unassembled WGS sequence"/>
</dbReference>
<organism evidence="1 2">
    <name type="scientific">Punica granatum</name>
    <name type="common">Pomegranate</name>
    <dbReference type="NCBI Taxonomy" id="22663"/>
    <lineage>
        <taxon>Eukaryota</taxon>
        <taxon>Viridiplantae</taxon>
        <taxon>Streptophyta</taxon>
        <taxon>Embryophyta</taxon>
        <taxon>Tracheophyta</taxon>
        <taxon>Spermatophyta</taxon>
        <taxon>Magnoliopsida</taxon>
        <taxon>eudicotyledons</taxon>
        <taxon>Gunneridae</taxon>
        <taxon>Pentapetalae</taxon>
        <taxon>rosids</taxon>
        <taxon>malvids</taxon>
        <taxon>Myrtales</taxon>
        <taxon>Lythraceae</taxon>
        <taxon>Punica</taxon>
    </lineage>
</organism>
<name>A0A2I0KJ54_PUNGR</name>
<dbReference type="AlphaFoldDB" id="A0A2I0KJ54"/>
<comment type="caution">
    <text evidence="1">The sequence shown here is derived from an EMBL/GenBank/DDBJ whole genome shotgun (WGS) entry which is preliminary data.</text>
</comment>
<sequence length="53" mass="6028">MEARREWQLPSFDYSDLRCRLVIVSNTELLLVVSSIRGVRVVAATSETKTEDS</sequence>
<reference evidence="1 2" key="1">
    <citation type="submission" date="2017-11" db="EMBL/GenBank/DDBJ databases">
        <title>De-novo sequencing of pomegranate (Punica granatum L.) genome.</title>
        <authorList>
            <person name="Akparov Z."/>
            <person name="Amiraslanov A."/>
            <person name="Hajiyeva S."/>
            <person name="Abbasov M."/>
            <person name="Kaur K."/>
            <person name="Hamwieh A."/>
            <person name="Solovyev V."/>
            <person name="Salamov A."/>
            <person name="Braich B."/>
            <person name="Kosarev P."/>
            <person name="Mahmoud A."/>
            <person name="Hajiyev E."/>
            <person name="Babayeva S."/>
            <person name="Izzatullayeva V."/>
            <person name="Mammadov A."/>
            <person name="Mammadov A."/>
            <person name="Sharifova S."/>
            <person name="Ojaghi J."/>
            <person name="Eynullazada K."/>
            <person name="Bayramov B."/>
            <person name="Abdulazimova A."/>
            <person name="Shahmuradov I."/>
        </authorList>
    </citation>
    <scope>NUCLEOTIDE SEQUENCE [LARGE SCALE GENOMIC DNA]</scope>
    <source>
        <strain evidence="2">cv. AG2017</strain>
        <tissue evidence="1">Leaf</tissue>
    </source>
</reference>
<evidence type="ECO:0000313" key="1">
    <source>
        <dbReference type="EMBL" id="PKI68552.1"/>
    </source>
</evidence>
<keyword evidence="2" id="KW-1185">Reference proteome</keyword>
<protein>
    <submittedName>
        <fullName evidence="1">Uncharacterized protein</fullName>
    </submittedName>
</protein>
<gene>
    <name evidence="1" type="ORF">CRG98_011038</name>
</gene>